<dbReference type="PROSITE" id="PS51186">
    <property type="entry name" value="GNAT"/>
    <property type="match status" value="1"/>
</dbReference>
<name>A0A239YHR3_9STAP</name>
<dbReference type="OrthoDB" id="162775at2"/>
<dbReference type="GO" id="GO:0008999">
    <property type="term" value="F:protein-N-terminal-alanine acetyltransferase activity"/>
    <property type="evidence" value="ECO:0007669"/>
    <property type="project" value="TreeGrafter"/>
</dbReference>
<dbReference type="AlphaFoldDB" id="A0A239YHR3"/>
<evidence type="ECO:0000313" key="2">
    <source>
        <dbReference type="EMBL" id="SNV57724.1"/>
    </source>
</evidence>
<reference evidence="2 3" key="1">
    <citation type="submission" date="2017-06" db="EMBL/GenBank/DDBJ databases">
        <authorList>
            <consortium name="Pathogen Informatics"/>
        </authorList>
    </citation>
    <scope>NUCLEOTIDE SEQUENCE [LARGE SCALE GENOMIC DNA]</scope>
    <source>
        <strain evidence="2 3">NCTC13839</strain>
    </source>
</reference>
<evidence type="ECO:0000259" key="1">
    <source>
        <dbReference type="PROSITE" id="PS51186"/>
    </source>
</evidence>
<dbReference type="PANTHER" id="PTHR43617">
    <property type="entry name" value="L-AMINO ACID N-ACETYLTRANSFERASE"/>
    <property type="match status" value="1"/>
</dbReference>
<dbReference type="CDD" id="cd04301">
    <property type="entry name" value="NAT_SF"/>
    <property type="match status" value="1"/>
</dbReference>
<dbReference type="InterPro" id="IPR050276">
    <property type="entry name" value="MshD_Acetyltransferase"/>
</dbReference>
<dbReference type="RefSeq" id="WP_095085955.1">
    <property type="nucleotide sequence ID" value="NZ_BMDM01000003.1"/>
</dbReference>
<dbReference type="Proteomes" id="UP000242084">
    <property type="component" value="Chromosome 1"/>
</dbReference>
<dbReference type="Gene3D" id="3.40.630.30">
    <property type="match status" value="1"/>
</dbReference>
<dbReference type="InterPro" id="IPR000182">
    <property type="entry name" value="GNAT_dom"/>
</dbReference>
<keyword evidence="2" id="KW-0808">Transferase</keyword>
<dbReference type="Pfam" id="PF00583">
    <property type="entry name" value="Acetyltransf_1"/>
    <property type="match status" value="1"/>
</dbReference>
<evidence type="ECO:0000313" key="3">
    <source>
        <dbReference type="Proteomes" id="UP000242084"/>
    </source>
</evidence>
<dbReference type="InterPro" id="IPR016181">
    <property type="entry name" value="Acyl_CoA_acyltransferase"/>
</dbReference>
<gene>
    <name evidence="2" type="primary">yvbK</name>
    <name evidence="2" type="ORF">SAMEA4384403_00373</name>
</gene>
<proteinExistence type="predicted"/>
<dbReference type="EC" id="2.3.1.-" evidence="2"/>
<dbReference type="PANTHER" id="PTHR43617:SF20">
    <property type="entry name" value="N-ALPHA-ACETYLTRANSFERASE RIMI"/>
    <property type="match status" value="1"/>
</dbReference>
<dbReference type="KEGG" id="sste:SAMEA4384403_0373"/>
<sequence length="151" mass="17184">MIRLCERLTEKHEVLMSLADDNKMAINDYTQRGNVYEFILDSEVVGVAVSIMTRPNTLELVNLAVDPEQQGKGIGREMIRFIIETAKASNCHTVTVGTGNSGIGQLKLYQQEGFRMKSIDTDYFLKHYAEPIYENGIRCKDMVHLEIDLLR</sequence>
<protein>
    <submittedName>
        <fullName evidence="2">N-acetyltransferase GCN5</fullName>
        <ecNumber evidence="2">2.3.1.-</ecNumber>
    </submittedName>
</protein>
<accession>A0A239YHR3</accession>
<keyword evidence="3" id="KW-1185">Reference proteome</keyword>
<feature type="domain" description="N-acetyltransferase" evidence="1">
    <location>
        <begin position="1"/>
        <end position="135"/>
    </location>
</feature>
<dbReference type="SUPFAM" id="SSF55729">
    <property type="entry name" value="Acyl-CoA N-acyltransferases (Nat)"/>
    <property type="match status" value="1"/>
</dbReference>
<organism evidence="2 3">
    <name type="scientific">Mammaliicoccus stepanovicii</name>
    <dbReference type="NCBI Taxonomy" id="643214"/>
    <lineage>
        <taxon>Bacteria</taxon>
        <taxon>Bacillati</taxon>
        <taxon>Bacillota</taxon>
        <taxon>Bacilli</taxon>
        <taxon>Bacillales</taxon>
        <taxon>Staphylococcaceae</taxon>
        <taxon>Mammaliicoccus</taxon>
    </lineage>
</organism>
<dbReference type="EMBL" id="LT906462">
    <property type="protein sequence ID" value="SNV57724.1"/>
    <property type="molecule type" value="Genomic_DNA"/>
</dbReference>
<keyword evidence="2" id="KW-0012">Acyltransferase</keyword>